<evidence type="ECO:0000313" key="2">
    <source>
        <dbReference type="EMBL" id="UQC75596.1"/>
    </source>
</evidence>
<organism evidence="2 3">
    <name type="scientific">Colletotrichum lupini</name>
    <dbReference type="NCBI Taxonomy" id="145971"/>
    <lineage>
        <taxon>Eukaryota</taxon>
        <taxon>Fungi</taxon>
        <taxon>Dikarya</taxon>
        <taxon>Ascomycota</taxon>
        <taxon>Pezizomycotina</taxon>
        <taxon>Sordariomycetes</taxon>
        <taxon>Hypocreomycetidae</taxon>
        <taxon>Glomerellales</taxon>
        <taxon>Glomerellaceae</taxon>
        <taxon>Colletotrichum</taxon>
        <taxon>Colletotrichum acutatum species complex</taxon>
    </lineage>
</organism>
<gene>
    <name evidence="2" type="ORF">CLUP02_02252</name>
</gene>
<keyword evidence="3" id="KW-1185">Reference proteome</keyword>
<dbReference type="Proteomes" id="UP000830671">
    <property type="component" value="Chromosome 1"/>
</dbReference>
<reference evidence="2" key="1">
    <citation type="journal article" date="2021" name="Mol. Plant Microbe Interact.">
        <title>Complete Genome Sequence of the Plant-Pathogenic Fungus Colletotrichum lupini.</title>
        <authorList>
            <person name="Baroncelli R."/>
            <person name="Pensec F."/>
            <person name="Da Lio D."/>
            <person name="Boufleur T."/>
            <person name="Vicente I."/>
            <person name="Sarrocco S."/>
            <person name="Picot A."/>
            <person name="Baraldi E."/>
            <person name="Sukno S."/>
            <person name="Thon M."/>
            <person name="Le Floch G."/>
        </authorList>
    </citation>
    <scope>NUCLEOTIDE SEQUENCE</scope>
    <source>
        <strain evidence="2">IMI 504893</strain>
    </source>
</reference>
<dbReference type="EMBL" id="CP019471">
    <property type="protein sequence ID" value="UQC75596.1"/>
    <property type="molecule type" value="Genomic_DNA"/>
</dbReference>
<feature type="compositionally biased region" description="Basic and acidic residues" evidence="1">
    <location>
        <begin position="7"/>
        <end position="21"/>
    </location>
</feature>
<protein>
    <submittedName>
        <fullName evidence="2">Uncharacterized protein</fullName>
    </submittedName>
</protein>
<accession>A0A9Q8SES2</accession>
<name>A0A9Q8SES2_9PEZI</name>
<sequence>MYCVLRPSEKHSSGQRTREVGDSEQDETSRPFSPLPMARRILRVPGSAVMPGPSVSFPSAACACDLHRATTGSYNGTSHVRIGPWGWGSKGQTLS</sequence>
<proteinExistence type="predicted"/>
<evidence type="ECO:0000313" key="3">
    <source>
        <dbReference type="Proteomes" id="UP000830671"/>
    </source>
</evidence>
<dbReference type="AlphaFoldDB" id="A0A9Q8SES2"/>
<feature type="region of interest" description="Disordered" evidence="1">
    <location>
        <begin position="1"/>
        <end position="37"/>
    </location>
</feature>
<dbReference type="KEGG" id="clup:CLUP02_02252"/>
<dbReference type="RefSeq" id="XP_049137241.1">
    <property type="nucleotide sequence ID" value="XM_049281284.1"/>
</dbReference>
<dbReference type="GeneID" id="73336294"/>
<evidence type="ECO:0000256" key="1">
    <source>
        <dbReference type="SAM" id="MobiDB-lite"/>
    </source>
</evidence>